<dbReference type="Gene3D" id="1.20.1290.10">
    <property type="entry name" value="AhpD-like"/>
    <property type="match status" value="2"/>
</dbReference>
<evidence type="ECO:0000313" key="2">
    <source>
        <dbReference type="Proteomes" id="UP000011747"/>
    </source>
</evidence>
<dbReference type="AlphaFoldDB" id="G9QKN8"/>
<reference evidence="1 2" key="1">
    <citation type="submission" date="2011-09" db="EMBL/GenBank/DDBJ databases">
        <title>The Genome Sequence of Bacillus smithii 7_3_47FAA.</title>
        <authorList>
            <consortium name="The Broad Institute Genome Sequencing Platform"/>
            <person name="Earl A."/>
            <person name="Ward D."/>
            <person name="Feldgarden M."/>
            <person name="Gevers D."/>
            <person name="Daigneault M."/>
            <person name="Strauss J."/>
            <person name="Allen-Vercoe E."/>
            <person name="Young S.K."/>
            <person name="Zeng Q."/>
            <person name="Gargeya S."/>
            <person name="Fitzgerald M."/>
            <person name="Haas B."/>
            <person name="Abouelleil A."/>
            <person name="Alvarado L."/>
            <person name="Arachchi H.M."/>
            <person name="Berlin A."/>
            <person name="Brown A."/>
            <person name="Chapman S.B."/>
            <person name="Chen Z."/>
            <person name="Dunbar C."/>
            <person name="Freedman E."/>
            <person name="Gearin G."/>
            <person name="Goldberg J."/>
            <person name="Griggs A."/>
            <person name="Gujja S."/>
            <person name="Heiman D."/>
            <person name="Howarth C."/>
            <person name="Larson L."/>
            <person name="Lui A."/>
            <person name="MacDonald P.J.P."/>
            <person name="Montmayeur A."/>
            <person name="Murphy C."/>
            <person name="Neiman D."/>
            <person name="Pearson M."/>
            <person name="Priest M."/>
            <person name="Roberts A."/>
            <person name="Saif S."/>
            <person name="Shea T."/>
            <person name="Shenoy N."/>
            <person name="Sisk P."/>
            <person name="Stolte C."/>
            <person name="Sykes S."/>
            <person name="Wortman J."/>
            <person name="Nusbaum C."/>
            <person name="Birren B."/>
        </authorList>
    </citation>
    <scope>NUCLEOTIDE SEQUENCE [LARGE SCALE GENOMIC DNA]</scope>
    <source>
        <strain evidence="1 2">7_3_47FAA</strain>
    </source>
</reference>
<dbReference type="InterPro" id="IPR029032">
    <property type="entry name" value="AhpD-like"/>
</dbReference>
<evidence type="ECO:0000313" key="1">
    <source>
        <dbReference type="EMBL" id="EHL78234.1"/>
    </source>
</evidence>
<accession>G9QKN8</accession>
<dbReference type="GO" id="GO:0004601">
    <property type="term" value="F:peroxidase activity"/>
    <property type="evidence" value="ECO:0007669"/>
    <property type="project" value="UniProtKB-KW"/>
</dbReference>
<comment type="caution">
    <text evidence="1">The sequence shown here is derived from an EMBL/GenBank/DDBJ whole genome shotgun (WGS) entry which is preliminary data.</text>
</comment>
<keyword evidence="1" id="KW-0575">Peroxidase</keyword>
<dbReference type="EMBL" id="ACWF01000085">
    <property type="protein sequence ID" value="EHL78234.1"/>
    <property type="molecule type" value="Genomic_DNA"/>
</dbReference>
<dbReference type="RefSeq" id="WP_003353902.1">
    <property type="nucleotide sequence ID" value="NZ_JH414751.1"/>
</dbReference>
<keyword evidence="2" id="KW-1185">Reference proteome</keyword>
<dbReference type="HOGENOM" id="CLU_133093_0_0_9"/>
<sequence>MEARISFSKNGETPFQQLLGHNKEILEKWNALSNVLSEDSLLSADLKEQIRRSLAQQNQCEYCKAKGKPNLSKLDESTSLAAAFAEVMLKTNGSPGNSTVQLLKITFTEQQISELCAYICFTIASQWFGAALGLKP</sequence>
<name>G9QKN8_9BACI</name>
<dbReference type="SUPFAM" id="SSF69118">
    <property type="entry name" value="AhpD-like"/>
    <property type="match status" value="1"/>
</dbReference>
<dbReference type="Proteomes" id="UP000011747">
    <property type="component" value="Unassembled WGS sequence"/>
</dbReference>
<dbReference type="PATRIC" id="fig|665952.3.peg.1583"/>
<gene>
    <name evidence="1" type="ORF">HMPREF1015_01727</name>
</gene>
<protein>
    <submittedName>
        <fullName evidence="1">Alkylhydroperoxidase AhpD family core domain-containing protein</fullName>
    </submittedName>
</protein>
<proteinExistence type="predicted"/>
<organism evidence="1 2">
    <name type="scientific">Bacillus smithii 7_3_47FAA</name>
    <dbReference type="NCBI Taxonomy" id="665952"/>
    <lineage>
        <taxon>Bacteria</taxon>
        <taxon>Bacillati</taxon>
        <taxon>Bacillota</taxon>
        <taxon>Bacilli</taxon>
        <taxon>Bacillales</taxon>
        <taxon>Bacillaceae</taxon>
        <taxon>Bacillus</taxon>
    </lineage>
</organism>
<keyword evidence="1" id="KW-0560">Oxidoreductase</keyword>